<dbReference type="RefSeq" id="XP_070449824.1">
    <property type="nucleotide sequence ID" value="XM_070593723.1"/>
</dbReference>
<feature type="region of interest" description="Disordered" evidence="10">
    <location>
        <begin position="1"/>
        <end position="30"/>
    </location>
</feature>
<dbReference type="InterPro" id="IPR036872">
    <property type="entry name" value="CH_dom_sf"/>
</dbReference>
<dbReference type="SMART" id="SM00233">
    <property type="entry name" value="PH"/>
    <property type="match status" value="1"/>
</dbReference>
<evidence type="ECO:0000256" key="2">
    <source>
        <dbReference type="ARBA" id="ARBA00006826"/>
    </source>
</evidence>
<dbReference type="InterPro" id="IPR001605">
    <property type="entry name" value="PH_dom-spectrin-type"/>
</dbReference>
<dbReference type="InterPro" id="IPR001589">
    <property type="entry name" value="Actinin_actin-bd_CS"/>
</dbReference>
<dbReference type="InterPro" id="IPR016343">
    <property type="entry name" value="Spectrin_bsu"/>
</dbReference>
<evidence type="ECO:0000256" key="6">
    <source>
        <dbReference type="ARBA" id="ARBA00023203"/>
    </source>
</evidence>
<dbReference type="PANTHER" id="PTHR11915">
    <property type="entry name" value="SPECTRIN/FILAMIN RELATED CYTOSKELETAL PROTEIN"/>
    <property type="match status" value="1"/>
</dbReference>
<dbReference type="SUPFAM" id="SSF46966">
    <property type="entry name" value="Spectrin repeat"/>
    <property type="match status" value="14"/>
</dbReference>
<dbReference type="CDD" id="cd10571">
    <property type="entry name" value="PH_beta_spectrin"/>
    <property type="match status" value="1"/>
</dbReference>
<evidence type="ECO:0000259" key="11">
    <source>
        <dbReference type="PROSITE" id="PS50003"/>
    </source>
</evidence>
<keyword evidence="13" id="KW-1185">Reference proteome</keyword>
<dbReference type="InterPro" id="IPR001849">
    <property type="entry name" value="PH_domain"/>
</dbReference>
<feature type="domain" description="PH" evidence="11">
    <location>
        <begin position="2181"/>
        <end position="2291"/>
    </location>
</feature>
<feature type="region of interest" description="Disordered" evidence="10">
    <location>
        <begin position="2071"/>
        <end position="2152"/>
    </location>
</feature>
<name>A0ABM4MAW0_EQUPR</name>
<feature type="compositionally biased region" description="Basic and acidic residues" evidence="10">
    <location>
        <begin position="2075"/>
        <end position="2087"/>
    </location>
</feature>
<dbReference type="SUPFAM" id="SSF47576">
    <property type="entry name" value="Calponin-homology domain, CH-domain"/>
    <property type="match status" value="1"/>
</dbReference>
<accession>A0ABM4MAW0</accession>
<dbReference type="Pfam" id="PF00435">
    <property type="entry name" value="Spectrin"/>
    <property type="match status" value="17"/>
</dbReference>
<feature type="compositionally biased region" description="Basic and acidic residues" evidence="10">
    <location>
        <begin position="2141"/>
        <end position="2151"/>
    </location>
</feature>
<dbReference type="SMART" id="SM00150">
    <property type="entry name" value="SPEC"/>
    <property type="match status" value="17"/>
</dbReference>
<dbReference type="InterPro" id="IPR001715">
    <property type="entry name" value="CH_dom"/>
</dbReference>
<dbReference type="PRINTS" id="PR00683">
    <property type="entry name" value="SPECTRINPH"/>
</dbReference>
<evidence type="ECO:0000256" key="4">
    <source>
        <dbReference type="ARBA" id="ARBA00022490"/>
    </source>
</evidence>
<comment type="subcellular location">
    <subcellularLocation>
        <location evidence="1">Cytoplasm</location>
        <location evidence="1">Cytoskeleton</location>
    </subcellularLocation>
</comment>
<feature type="compositionally biased region" description="Basic and acidic residues" evidence="10">
    <location>
        <begin position="2109"/>
        <end position="2123"/>
    </location>
</feature>
<keyword evidence="9" id="KW-0175">Coiled coil</keyword>
<evidence type="ECO:0000313" key="15">
    <source>
        <dbReference type="RefSeq" id="XP_070449824.1"/>
    </source>
</evidence>
<dbReference type="GeneID" id="103550220"/>
<dbReference type="CDD" id="cd21317">
    <property type="entry name" value="CH_SPTBN2_rpt1"/>
    <property type="match status" value="1"/>
</dbReference>
<keyword evidence="3 8" id="KW-0117">Actin capping</keyword>
<feature type="domain" description="Calponin-homology (CH)" evidence="12">
    <location>
        <begin position="173"/>
        <end position="278"/>
    </location>
</feature>
<dbReference type="Pfam" id="PF15410">
    <property type="entry name" value="PH_9"/>
    <property type="match status" value="1"/>
</dbReference>
<dbReference type="CDD" id="cd00176">
    <property type="entry name" value="SPEC"/>
    <property type="match status" value="8"/>
</dbReference>
<dbReference type="SMART" id="SM00033">
    <property type="entry name" value="CH"/>
    <property type="match status" value="2"/>
</dbReference>
<feature type="compositionally biased region" description="Polar residues" evidence="10">
    <location>
        <begin position="1"/>
        <end position="15"/>
    </location>
</feature>
<dbReference type="Gene3D" id="1.10.418.10">
    <property type="entry name" value="Calponin-like domain"/>
    <property type="match status" value="2"/>
</dbReference>
<dbReference type="PROSITE" id="PS00019">
    <property type="entry name" value="ACTININ_1"/>
    <property type="match status" value="1"/>
</dbReference>
<evidence type="ECO:0000256" key="7">
    <source>
        <dbReference type="ARBA" id="ARBA00023212"/>
    </source>
</evidence>
<evidence type="ECO:0000256" key="9">
    <source>
        <dbReference type="SAM" id="Coils"/>
    </source>
</evidence>
<comment type="similarity">
    <text evidence="2 8">Belongs to the spectrin family.</text>
</comment>
<evidence type="ECO:0000256" key="10">
    <source>
        <dbReference type="SAM" id="MobiDB-lite"/>
    </source>
</evidence>
<dbReference type="InterPro" id="IPR041681">
    <property type="entry name" value="PH_9"/>
</dbReference>
<dbReference type="PROSITE" id="PS00020">
    <property type="entry name" value="ACTININ_2"/>
    <property type="match status" value="1"/>
</dbReference>
<keyword evidence="6 8" id="KW-0009">Actin-binding</keyword>
<dbReference type="PROSITE" id="PS50021">
    <property type="entry name" value="CH"/>
    <property type="match status" value="2"/>
</dbReference>
<dbReference type="Gene3D" id="2.30.29.30">
    <property type="entry name" value="Pleckstrin-homology domain (PH domain)/Phosphotyrosine-binding domain (PTB)"/>
    <property type="match status" value="1"/>
</dbReference>
<keyword evidence="5" id="KW-0677">Repeat</keyword>
<dbReference type="Gene3D" id="1.20.58.60">
    <property type="match status" value="12"/>
</dbReference>
<evidence type="ECO:0000313" key="14">
    <source>
        <dbReference type="RefSeq" id="XP_070449823.1"/>
    </source>
</evidence>
<dbReference type="InterPro" id="IPR002017">
    <property type="entry name" value="Spectrin_repeat"/>
</dbReference>
<keyword evidence="4 8" id="KW-0963">Cytoplasm</keyword>
<dbReference type="Pfam" id="PF00307">
    <property type="entry name" value="CH"/>
    <property type="match status" value="2"/>
</dbReference>
<evidence type="ECO:0000313" key="13">
    <source>
        <dbReference type="Proteomes" id="UP001652662"/>
    </source>
</evidence>
<dbReference type="Proteomes" id="UP001652662">
    <property type="component" value="Chromosome 25"/>
</dbReference>
<dbReference type="PIRSF" id="PIRSF002297">
    <property type="entry name" value="Spectrin_beta_subunit"/>
    <property type="match status" value="1"/>
</dbReference>
<dbReference type="InterPro" id="IPR018159">
    <property type="entry name" value="Spectrin/alpha-actinin"/>
</dbReference>
<organism evidence="13 15">
    <name type="scientific">Equus przewalskii</name>
    <name type="common">Przewalski's horse</name>
    <name type="synonym">Equus caballus przewalskii</name>
    <dbReference type="NCBI Taxonomy" id="9798"/>
    <lineage>
        <taxon>Eukaryota</taxon>
        <taxon>Metazoa</taxon>
        <taxon>Chordata</taxon>
        <taxon>Craniata</taxon>
        <taxon>Vertebrata</taxon>
        <taxon>Euteleostomi</taxon>
        <taxon>Mammalia</taxon>
        <taxon>Eutheria</taxon>
        <taxon>Laurasiatheria</taxon>
        <taxon>Perissodactyla</taxon>
        <taxon>Equidae</taxon>
        <taxon>Equus</taxon>
    </lineage>
</organism>
<reference evidence="14 15" key="1">
    <citation type="submission" date="2025-05" db="UniProtKB">
        <authorList>
            <consortium name="RefSeq"/>
        </authorList>
    </citation>
    <scope>IDENTIFICATION</scope>
    <source>
        <tissue evidence="14 15">Blood</tissue>
    </source>
</reference>
<evidence type="ECO:0000256" key="5">
    <source>
        <dbReference type="ARBA" id="ARBA00022737"/>
    </source>
</evidence>
<dbReference type="InterPro" id="IPR011993">
    <property type="entry name" value="PH-like_dom_sf"/>
</dbReference>
<gene>
    <name evidence="14 15" type="primary">SPTB</name>
</gene>
<feature type="coiled-coil region" evidence="9">
    <location>
        <begin position="457"/>
        <end position="498"/>
    </location>
</feature>
<dbReference type="PROSITE" id="PS50003">
    <property type="entry name" value="PH_DOMAIN"/>
    <property type="match status" value="1"/>
</dbReference>
<evidence type="ECO:0000256" key="3">
    <source>
        <dbReference type="ARBA" id="ARBA00022467"/>
    </source>
</evidence>
<evidence type="ECO:0000256" key="1">
    <source>
        <dbReference type="ARBA" id="ARBA00004245"/>
    </source>
</evidence>
<keyword evidence="7 8" id="KW-0206">Cytoskeleton</keyword>
<sequence>MTSATEVENLGNQPPYSRINARWDAPDDELDNDNSSARLFERSRIKALADEREVVQKKTFTKWVNSHLARVPCRITDLYRDLRDGRMLIRLLEVLSGETLPRPTKGKMRIHCLENVDKALQFLKEQRVHLENMGSHDIVDGNHRLVLGLIWTIILRFQIQDIVVQTQEGRETRSAKDALLLWCQMKTADYPQVKVTDFTTSWKDGLAFNALIHKHRPDLIDFDKLKDSNARHNLEHAFDVAEHQLGIIPLLDPEDVFTENPDEKSIITYVVAFYHYFSKMKVLAVEGKRVGKVIDHAMDTEKMIEKYSGLASDLLTWIEQTITVLNSRKFANSLAGVQQQLQAFSTYRTTEKPPKFQEKGNLEVLLFTIQSRMRANNQKVYTPHDGKLVSDINRAWESLEEAEYRRELALRNELIRQEKLEQLARRFDRKAAMRETWLNENQRLVAQDNFGYDLAAVEAAKKKHEAIETDTAAYEERVRALEDLAQELEKENYHDQKRITARKDNILRLWNYLQELLQSRRQRLETTLALQKLFQDMLHSIDWMDDIKAHLLSAEFGKHLLEVEDLLQKHKLMEADIAIQGDKVKAIIAATRQFTEGNGYQPCDPQVIQDRVSHLEQCFAELSNMAAGRKAQLEQSKRLWKFFWEMDEAESWIKEKEQIYSSLDYGKDLTSVLSLQRKHKAFEDELRGLDAHLGQIFQEAEGMVTRKQFGYPQIEARIKEVATQWDQLKELAAFRKKNLQDAENFFQFQGDADELKAWLQDAHRLLSGEDVGQDEGATRALRKKHKDFLEELEESHEVMKHLEQQAQEFPQEFRDSPDVTNRLQALQELYQQVVAQADLRQRRLQDALDLYTVFGETDACQLWMGEKEKWLDQMDIPDTLEDLEVVQHRFDILDQEMKSLMAQIEGVNSAANSLVESGHPRSGEVKKYQDNLNTRWHAFQAMVAERRGKVDSALRVHNYCVDCEETSKWIMDKTKVVESTKDLSRDLAGVIAIQRKLSGLEHDVTAIKARTGALERESLQLMESHPEQRDDIGQRQKYVEELWQGLQRALEGQEASLGEASQLQAFLQDLDNFQSWLSVTQKAVASEDTPESLPEAEQLLQQHAAIKDDIDRHQENFHHIKASGEKVIHGQTDPEYLLLGQRLEGLYSGWDALHRMWDSRGRSLAQCLGFQEFQKDAKQAEAILSNQEYTLAHLEPPDSLEAAEAGIRKFEDFLASMENNRDKVLSPVDSGNILVAEGNLYSDKIKEKVQLIEDRHKKNNEKAQEASDLLRDNLALQNFLQNCQELTLWINDKLLTSPDVSYDEARNLHNKWLKHQAFAAELASHQGWLENIDAEGKELMEEKPQFAALVSQKLEALHQLWDELQTTTQEKAQHLLAARSSDLRSQTHADLNKWISAMEDQLRSDDPGKDLTSVNRMLAKLKRVEDQVNVRKEELGELFAQVPSQGEEVGDMDLSIEKQFLNLLEPLGRRKKQLESSRAKLQISRDIEDETLWVEERLPLAQSVDYGTNLQTVQLFMKKNQTLQNEILGHAPRVEDVLQRGQQLVEAAEIDCQDVAERLQQLQGSWETLQEAAAGRLRRLREASEAQQYYLDAGEAEAWISEQELYVLSEESPEDEEGAIVMLKRHLRQQRAVEEYGRNIKQLAGRAQSLLSAGHPEGEQIIRLQGQVDKQYAGLKDLAEERKRKLENMYHLFQLKREADGLEQWITEKELVASSSEMGQDFDHVTLLRDKFRDFARETGAIGQERVDNMNAFIERLIDAGHSEAATIAEWKDGLNEMWADLLELIDTRMQLLAASYDLHRYFYTGAEILGLIDEKHRELPEDVGLDASTAESFHRVHTAFERELHLLGVQVQQFQDVATHLQTAYAGEKADAIQYKEQEVSAAWQALLEACAGRRTQLVDTADKFRFFSMVRDLFSWMESIIRQIETQERPRDVSSVELLKKYHEGIKAEIETRSKNFSACLELGESLLQRQHQASDEIREKRQQVVSRREEMMEKWKARWERLCLLLEVCQFSRDASVAEAWLIAQEPYLASRDFGHTVDSVEKLIRRHEAFEKSTASWAERFAALEKPTTLELKERQTPPRPAEETGPQEEEGETAGEAPRGPHHAATERTSPGKEERQWPQDLQPPPPPGQQEEGQEEKSGGDERPATEPLFKVLDTPLSEGDEPTTLPAQRDHGHSVQMEGYLGRKHDLEGPNKKASNRSWNNLYCVLRNSELTFYKDAKNLALGVPYHGEEPLALRHAICEIAANYKKKKHVFKLRLSNGSEWLFHGKDEEEMLSWLQGVSTAINESQSIRVKAQSLPLPSLAGPDASLGKKDKEKRFSFFPKKK</sequence>
<proteinExistence type="inferred from homology"/>
<feature type="domain" description="Calponin-homology (CH)" evidence="12">
    <location>
        <begin position="54"/>
        <end position="158"/>
    </location>
</feature>
<dbReference type="RefSeq" id="XP_070449823.1">
    <property type="nucleotide sequence ID" value="XM_070593722.1"/>
</dbReference>
<feature type="region of interest" description="Disordered" evidence="10">
    <location>
        <begin position="2161"/>
        <end position="2180"/>
    </location>
</feature>
<protein>
    <recommendedName>
        <fullName evidence="8">Spectrin beta chain</fullName>
    </recommendedName>
</protein>
<evidence type="ECO:0000259" key="12">
    <source>
        <dbReference type="PROSITE" id="PS50021"/>
    </source>
</evidence>
<evidence type="ECO:0000256" key="8">
    <source>
        <dbReference type="PIRNR" id="PIRNR002297"/>
    </source>
</evidence>
<dbReference type="SUPFAM" id="SSF50729">
    <property type="entry name" value="PH domain-like"/>
    <property type="match status" value="1"/>
</dbReference>